<protein>
    <submittedName>
        <fullName evidence="2">Cell division protein ZapA</fullName>
    </submittedName>
</protein>
<dbReference type="Proteomes" id="UP000396862">
    <property type="component" value="Unassembled WGS sequence"/>
</dbReference>
<dbReference type="RefSeq" id="WP_106542040.1">
    <property type="nucleotide sequence ID" value="NZ_BLAU01000001.1"/>
</dbReference>
<reference evidence="1 4" key="2">
    <citation type="submission" date="2019-10" db="EMBL/GenBank/DDBJ databases">
        <title>Prolixibacter strains distinguished by the presence of nitrate reductase genes were adept at nitrate-dependent anaerobic corrosion of metallic iron and carbon steel.</title>
        <authorList>
            <person name="Iino T."/>
            <person name="Shono N."/>
            <person name="Ito K."/>
            <person name="Nakamura R."/>
            <person name="Sueoka K."/>
            <person name="Harayama S."/>
            <person name="Ohkuma M."/>
        </authorList>
    </citation>
    <scope>NUCLEOTIDE SEQUENCE [LARGE SCALE GENOMIC DNA]</scope>
    <source>
        <strain evidence="1 4">MIC1-1</strain>
    </source>
</reference>
<dbReference type="Proteomes" id="UP000240621">
    <property type="component" value="Unassembled WGS sequence"/>
</dbReference>
<keyword evidence="4" id="KW-1185">Reference proteome</keyword>
<dbReference type="EMBL" id="PYGC01000004">
    <property type="protein sequence ID" value="PSK83237.1"/>
    <property type="molecule type" value="Genomic_DNA"/>
</dbReference>
<dbReference type="AlphaFoldDB" id="A0A2P8CE33"/>
<evidence type="ECO:0000313" key="1">
    <source>
        <dbReference type="EMBL" id="GET21880.1"/>
    </source>
</evidence>
<dbReference type="InterPro" id="IPR036192">
    <property type="entry name" value="Cell_div_ZapA-like_sf"/>
</dbReference>
<name>A0A2P8CE33_9BACT</name>
<dbReference type="InterPro" id="IPR007838">
    <property type="entry name" value="Cell_div_ZapA-like"/>
</dbReference>
<dbReference type="SUPFAM" id="SSF102829">
    <property type="entry name" value="Cell division protein ZapA-like"/>
    <property type="match status" value="1"/>
</dbReference>
<evidence type="ECO:0000313" key="4">
    <source>
        <dbReference type="Proteomes" id="UP000396862"/>
    </source>
</evidence>
<gene>
    <name evidence="2" type="ORF">CLV93_104167</name>
    <name evidence="1" type="ORF">JCM18694_21260</name>
</gene>
<comment type="caution">
    <text evidence="2">The sequence shown here is derived from an EMBL/GenBank/DDBJ whole genome shotgun (WGS) entry which is preliminary data.</text>
</comment>
<accession>A0A2P8CE33</accession>
<dbReference type="GO" id="GO:0051301">
    <property type="term" value="P:cell division"/>
    <property type="evidence" value="ECO:0007669"/>
    <property type="project" value="UniProtKB-KW"/>
</dbReference>
<dbReference type="EMBL" id="BLAU01000001">
    <property type="protein sequence ID" value="GET21880.1"/>
    <property type="molecule type" value="Genomic_DNA"/>
</dbReference>
<sequence length="97" mass="11536">MEDKLSININIADRRYPLRIDRNDEEKIRKAAKVINDKVLQYKQRYANKDSQDCLSMATLQFVIQMLEVEKRNDISPLVEELEELNDFLAEYLEKES</sequence>
<organism evidence="2 3">
    <name type="scientific">Prolixibacter denitrificans</name>
    <dbReference type="NCBI Taxonomy" id="1541063"/>
    <lineage>
        <taxon>Bacteria</taxon>
        <taxon>Pseudomonadati</taxon>
        <taxon>Bacteroidota</taxon>
        <taxon>Bacteroidia</taxon>
        <taxon>Marinilabiliales</taxon>
        <taxon>Prolixibacteraceae</taxon>
        <taxon>Prolixibacter</taxon>
    </lineage>
</organism>
<evidence type="ECO:0000313" key="2">
    <source>
        <dbReference type="EMBL" id="PSK83237.1"/>
    </source>
</evidence>
<dbReference type="Pfam" id="PF05164">
    <property type="entry name" value="ZapA"/>
    <property type="match status" value="1"/>
</dbReference>
<reference evidence="2 3" key="1">
    <citation type="submission" date="2018-03" db="EMBL/GenBank/DDBJ databases">
        <title>Genomic Encyclopedia of Archaeal and Bacterial Type Strains, Phase II (KMG-II): from individual species to whole genera.</title>
        <authorList>
            <person name="Goeker M."/>
        </authorList>
    </citation>
    <scope>NUCLEOTIDE SEQUENCE [LARGE SCALE GENOMIC DNA]</scope>
    <source>
        <strain evidence="2 3">DSM 27267</strain>
    </source>
</reference>
<keyword evidence="2" id="KW-0132">Cell division</keyword>
<keyword evidence="2" id="KW-0131">Cell cycle</keyword>
<evidence type="ECO:0000313" key="3">
    <source>
        <dbReference type="Proteomes" id="UP000240621"/>
    </source>
</evidence>
<proteinExistence type="predicted"/>
<dbReference type="OrthoDB" id="1495773at2"/>